<name>E6QJS4_9ZZZZ</name>
<comment type="caution">
    <text evidence="1">The sequence shown here is derived from an EMBL/GenBank/DDBJ whole genome shotgun (WGS) entry which is preliminary data.</text>
</comment>
<evidence type="ECO:0000313" key="1">
    <source>
        <dbReference type="EMBL" id="CBI07491.1"/>
    </source>
</evidence>
<protein>
    <recommendedName>
        <fullName evidence="2">Outer membrane protein beta-barrel domain-containing protein</fullName>
    </recommendedName>
</protein>
<dbReference type="Gene3D" id="2.40.160.20">
    <property type="match status" value="1"/>
</dbReference>
<evidence type="ECO:0008006" key="2">
    <source>
        <dbReference type="Google" id="ProtNLM"/>
    </source>
</evidence>
<dbReference type="EMBL" id="CABQ01000091">
    <property type="protein sequence ID" value="CBI07491.1"/>
    <property type="molecule type" value="Genomic_DNA"/>
</dbReference>
<sequence>MTALVAACTLAFATSSVGRAQEGHSTDGFSSFSSSSATMLSADGAPSLTEGLTALPAAPEPAAAGGQVYHGYNAHHTGWKYHLTFEGGGGADAPIGGDSKVITWGPNVTFGAGWRFTNRLSALIEYQFIDDKLPGGLISAAGAQGGNAHIWSFTVDPVIDLFPKRASDMYITGGGGFYRKLTSFTDPQPVQYCYYFCYGGYANVTVNHFSSNQGGMNVGLGLTHRLGSPDTGGVSRLRVYMEARYLWIDTPGKGTQNGLGKTELVPITIGLRW</sequence>
<dbReference type="AlphaFoldDB" id="E6QJS4"/>
<organism evidence="1">
    <name type="scientific">mine drainage metagenome</name>
    <dbReference type="NCBI Taxonomy" id="410659"/>
    <lineage>
        <taxon>unclassified sequences</taxon>
        <taxon>metagenomes</taxon>
        <taxon>ecological metagenomes</taxon>
    </lineage>
</organism>
<accession>E6QJS4</accession>
<proteinExistence type="predicted"/>
<reference evidence="1" key="1">
    <citation type="submission" date="2009-10" db="EMBL/GenBank/DDBJ databases">
        <title>Diversity of trophic interactions inside an arsenic-rich microbial ecosystem.</title>
        <authorList>
            <person name="Bertin P.N."/>
            <person name="Heinrich-Salmeron A."/>
            <person name="Pelletier E."/>
            <person name="Goulhen-Chollet F."/>
            <person name="Arsene-Ploetze F."/>
            <person name="Gallien S."/>
            <person name="Calteau A."/>
            <person name="Vallenet D."/>
            <person name="Casiot C."/>
            <person name="Chane-Woon-Ming B."/>
            <person name="Giloteaux L."/>
            <person name="Barakat M."/>
            <person name="Bonnefoy V."/>
            <person name="Bruneel O."/>
            <person name="Chandler M."/>
            <person name="Cleiss J."/>
            <person name="Duran R."/>
            <person name="Elbaz-Poulichet F."/>
            <person name="Fonknechten N."/>
            <person name="Lauga B."/>
            <person name="Mornico D."/>
            <person name="Ortet P."/>
            <person name="Schaeffer C."/>
            <person name="Siguier P."/>
            <person name="Alexander Thil Smith A."/>
            <person name="Van Dorsselaer A."/>
            <person name="Weissenbach J."/>
            <person name="Medigue C."/>
            <person name="Le Paslier D."/>
        </authorList>
    </citation>
    <scope>NUCLEOTIDE SEQUENCE</scope>
</reference>
<gene>
    <name evidence="1" type="ORF">CARN6_0827</name>
</gene>